<keyword evidence="5 8" id="KW-0249">Electron transport</keyword>
<comment type="similarity">
    <text evidence="8">Belongs to the NqrDE/RnfAE family.</text>
</comment>
<dbReference type="Proteomes" id="UP000266506">
    <property type="component" value="Unassembled WGS sequence"/>
</dbReference>
<keyword evidence="6 8" id="KW-1133">Transmembrane helix</keyword>
<dbReference type="NCBIfam" id="TIGR01943">
    <property type="entry name" value="rnfA"/>
    <property type="match status" value="1"/>
</dbReference>
<evidence type="ECO:0000313" key="10">
    <source>
        <dbReference type="Proteomes" id="UP000266506"/>
    </source>
</evidence>
<dbReference type="InterPro" id="IPR011293">
    <property type="entry name" value="Ion_transpt_RnfA/RsxA"/>
</dbReference>
<dbReference type="OrthoDB" id="9803631at2"/>
<keyword evidence="4 8" id="KW-1278">Translocase</keyword>
<feature type="transmembrane region" description="Helical" evidence="8">
    <location>
        <begin position="101"/>
        <end position="122"/>
    </location>
</feature>
<sequence length="195" mass="20944">MNYIIMFLLVIVNYAIINNVILSQFYGICPFLGVSKKPTASLGMGVAVIFVIVLASAICWPIYQLLALAGIQFMDTITYILVIASLVQLIEMIIKKYSPSLYKALGVYLPLITTNCAVLGVVQGNTDQGLDFGSSMATALGTSLGFAIIIFIFSTIRYKLDASDCPKAFKGIPIALITAALMAMAFLGFSGMISL</sequence>
<comment type="subunit">
    <text evidence="8">The complex is composed of six subunits: RnfA, RnfB, RnfC, RnfD, RnfE and RnfG.</text>
</comment>
<dbReference type="RefSeq" id="WP_119015671.1">
    <property type="nucleotide sequence ID" value="NZ_QXEV01000003.1"/>
</dbReference>
<evidence type="ECO:0000256" key="6">
    <source>
        <dbReference type="ARBA" id="ARBA00022989"/>
    </source>
</evidence>
<feature type="transmembrane region" description="Helical" evidence="8">
    <location>
        <begin position="174"/>
        <end position="193"/>
    </location>
</feature>
<evidence type="ECO:0000256" key="5">
    <source>
        <dbReference type="ARBA" id="ARBA00022982"/>
    </source>
</evidence>
<comment type="subcellular location">
    <subcellularLocation>
        <location evidence="8">Cell membrane</location>
        <topology evidence="8">Multi-pass membrane protein</topology>
    </subcellularLocation>
    <subcellularLocation>
        <location evidence="1">Endomembrane system</location>
        <topology evidence="1">Multi-pass membrane protein</topology>
    </subcellularLocation>
</comment>
<feature type="transmembrane region" description="Helical" evidence="8">
    <location>
        <begin position="40"/>
        <end position="63"/>
    </location>
</feature>
<keyword evidence="10" id="KW-1185">Reference proteome</keyword>
<evidence type="ECO:0000313" key="9">
    <source>
        <dbReference type="EMBL" id="RIA78193.1"/>
    </source>
</evidence>
<dbReference type="InParanoid" id="A0A397RVH3"/>
<dbReference type="PANTHER" id="PTHR30335:SF0">
    <property type="entry name" value="ION-TRANSLOCATING OXIDOREDUCTASE COMPLEX SUBUNIT A"/>
    <property type="match status" value="1"/>
</dbReference>
<evidence type="ECO:0000256" key="3">
    <source>
        <dbReference type="ARBA" id="ARBA00022692"/>
    </source>
</evidence>
<dbReference type="PIRSF" id="PIRSF006102">
    <property type="entry name" value="NQR_DE"/>
    <property type="match status" value="1"/>
</dbReference>
<dbReference type="GO" id="GO:0005886">
    <property type="term" value="C:plasma membrane"/>
    <property type="evidence" value="ECO:0007669"/>
    <property type="project" value="UniProtKB-SubCell"/>
</dbReference>
<feature type="transmembrane region" description="Helical" evidence="8">
    <location>
        <begin position="69"/>
        <end position="89"/>
    </location>
</feature>
<dbReference type="PANTHER" id="PTHR30335">
    <property type="entry name" value="INTEGRAL MEMBRANE PROTEIN OF SOXR-REDUCING COMPLEX"/>
    <property type="match status" value="1"/>
</dbReference>
<dbReference type="AlphaFoldDB" id="A0A397RVH3"/>
<proteinExistence type="inferred from homology"/>
<gene>
    <name evidence="8" type="primary">rnfA</name>
    <name evidence="9" type="ORF">EI71_00505</name>
</gene>
<feature type="transmembrane region" description="Helical" evidence="8">
    <location>
        <begin position="134"/>
        <end position="153"/>
    </location>
</feature>
<accession>A0A397RVH3</accession>
<protein>
    <recommendedName>
        <fullName evidence="8">Ion-translocating oxidoreductase complex subunit A</fullName>
        <ecNumber evidence="8">7.-.-.-</ecNumber>
    </recommendedName>
    <alternativeName>
        <fullName evidence="8">Rnf electron transport complex subunit A</fullName>
    </alternativeName>
</protein>
<dbReference type="InterPro" id="IPR003667">
    <property type="entry name" value="NqrDE/RnfAE"/>
</dbReference>
<reference evidence="9 10" key="1">
    <citation type="submission" date="2018-08" db="EMBL/GenBank/DDBJ databases">
        <title>Genomic Encyclopedia of Archaeal and Bacterial Type Strains, Phase II (KMG-II): from individual species to whole genera.</title>
        <authorList>
            <person name="Goeker M."/>
        </authorList>
    </citation>
    <scope>NUCLEOTIDE SEQUENCE [LARGE SCALE GENOMIC DNA]</scope>
    <source>
        <strain evidence="9 10">ATCC 27112</strain>
    </source>
</reference>
<dbReference type="Pfam" id="PF02508">
    <property type="entry name" value="Rnf-Nqr"/>
    <property type="match status" value="1"/>
</dbReference>
<dbReference type="EC" id="7.-.-.-" evidence="8"/>
<keyword evidence="3 8" id="KW-0812">Transmembrane</keyword>
<dbReference type="EMBL" id="QXEV01000003">
    <property type="protein sequence ID" value="RIA78193.1"/>
    <property type="molecule type" value="Genomic_DNA"/>
</dbReference>
<evidence type="ECO:0000256" key="4">
    <source>
        <dbReference type="ARBA" id="ARBA00022967"/>
    </source>
</evidence>
<keyword evidence="8" id="KW-1003">Cell membrane</keyword>
<dbReference type="GO" id="GO:0022900">
    <property type="term" value="P:electron transport chain"/>
    <property type="evidence" value="ECO:0007669"/>
    <property type="project" value="UniProtKB-UniRule"/>
</dbReference>
<comment type="function">
    <text evidence="8">Part of a membrane-bound complex that couples electron transfer with translocation of ions across the membrane.</text>
</comment>
<feature type="transmembrane region" description="Helical" evidence="8">
    <location>
        <begin position="6"/>
        <end position="28"/>
    </location>
</feature>
<organism evidence="9 10">
    <name type="scientific">Anaeroplasma bactoclasticum</name>
    <dbReference type="NCBI Taxonomy" id="2088"/>
    <lineage>
        <taxon>Bacteria</taxon>
        <taxon>Bacillati</taxon>
        <taxon>Mycoplasmatota</taxon>
        <taxon>Mollicutes</taxon>
        <taxon>Anaeroplasmatales</taxon>
        <taxon>Anaeroplasmataceae</taxon>
        <taxon>Anaeroplasma</taxon>
    </lineage>
</organism>
<dbReference type="HAMAP" id="MF_00459">
    <property type="entry name" value="RsxA_RnfA"/>
    <property type="match status" value="1"/>
</dbReference>
<evidence type="ECO:0000256" key="2">
    <source>
        <dbReference type="ARBA" id="ARBA00022448"/>
    </source>
</evidence>
<evidence type="ECO:0000256" key="7">
    <source>
        <dbReference type="ARBA" id="ARBA00023136"/>
    </source>
</evidence>
<keyword evidence="2 8" id="KW-0813">Transport</keyword>
<comment type="caution">
    <text evidence="9">The sequence shown here is derived from an EMBL/GenBank/DDBJ whole genome shotgun (WGS) entry which is preliminary data.</text>
</comment>
<evidence type="ECO:0000256" key="8">
    <source>
        <dbReference type="HAMAP-Rule" id="MF_00459"/>
    </source>
</evidence>
<dbReference type="InterPro" id="IPR050133">
    <property type="entry name" value="NqrDE/RnfAE_oxidrdctase"/>
</dbReference>
<evidence type="ECO:0000256" key="1">
    <source>
        <dbReference type="ARBA" id="ARBA00004127"/>
    </source>
</evidence>
<keyword evidence="7 8" id="KW-0472">Membrane</keyword>
<name>A0A397RVH3_9MOLU</name>
<dbReference type="GO" id="GO:0012505">
    <property type="term" value="C:endomembrane system"/>
    <property type="evidence" value="ECO:0007669"/>
    <property type="project" value="UniProtKB-SubCell"/>
</dbReference>